<accession>A0A1G6GVU0</accession>
<dbReference type="Proteomes" id="UP000242501">
    <property type="component" value="Unassembled WGS sequence"/>
</dbReference>
<dbReference type="InterPro" id="IPR029044">
    <property type="entry name" value="Nucleotide-diphossugar_trans"/>
</dbReference>
<gene>
    <name evidence="2" type="ORF">SAMN05421733_102272</name>
</gene>
<evidence type="ECO:0000313" key="3">
    <source>
        <dbReference type="Proteomes" id="UP000242501"/>
    </source>
</evidence>
<keyword evidence="3" id="KW-1185">Reference proteome</keyword>
<organism evidence="2 3">
    <name type="scientific">Acinetobacter boissieri</name>
    <dbReference type="NCBI Taxonomy" id="1219383"/>
    <lineage>
        <taxon>Bacteria</taxon>
        <taxon>Pseudomonadati</taxon>
        <taxon>Pseudomonadota</taxon>
        <taxon>Gammaproteobacteria</taxon>
        <taxon>Moraxellales</taxon>
        <taxon>Moraxellaceae</taxon>
        <taxon>Acinetobacter</taxon>
    </lineage>
</organism>
<feature type="domain" description="Glycosyltransferase 2-like" evidence="1">
    <location>
        <begin position="21"/>
        <end position="126"/>
    </location>
</feature>
<dbReference type="Pfam" id="PF00535">
    <property type="entry name" value="Glycos_transf_2"/>
    <property type="match status" value="1"/>
</dbReference>
<dbReference type="CDD" id="cd00761">
    <property type="entry name" value="Glyco_tranf_GTA_type"/>
    <property type="match status" value="1"/>
</dbReference>
<evidence type="ECO:0000313" key="2">
    <source>
        <dbReference type="EMBL" id="SDB85795.1"/>
    </source>
</evidence>
<dbReference type="EMBL" id="FMYL01000002">
    <property type="protein sequence ID" value="SDB85795.1"/>
    <property type="molecule type" value="Genomic_DNA"/>
</dbReference>
<protein>
    <recommendedName>
        <fullName evidence="1">Glycosyltransferase 2-like domain-containing protein</fullName>
    </recommendedName>
</protein>
<dbReference type="InterPro" id="IPR001173">
    <property type="entry name" value="Glyco_trans_2-like"/>
</dbReference>
<name>A0A1G6GVU0_9GAMM</name>
<reference evidence="3" key="1">
    <citation type="submission" date="2016-09" db="EMBL/GenBank/DDBJ databases">
        <authorList>
            <person name="Varghese N."/>
            <person name="Submissions S."/>
        </authorList>
    </citation>
    <scope>NUCLEOTIDE SEQUENCE [LARGE SCALE GENOMIC DNA]</scope>
    <source>
        <strain evidence="3">ANC 4422</strain>
    </source>
</reference>
<proteinExistence type="predicted"/>
<dbReference type="SUPFAM" id="SSF53448">
    <property type="entry name" value="Nucleotide-diphospho-sugar transferases"/>
    <property type="match status" value="1"/>
</dbReference>
<dbReference type="Gene3D" id="3.90.550.10">
    <property type="entry name" value="Spore Coat Polysaccharide Biosynthesis Protein SpsA, Chain A"/>
    <property type="match status" value="1"/>
</dbReference>
<dbReference type="AlphaFoldDB" id="A0A1G6GVU0"/>
<evidence type="ECO:0000259" key="1">
    <source>
        <dbReference type="Pfam" id="PF00535"/>
    </source>
</evidence>
<sequence>MGKTPYTFCITLKINHMKIAVITPYFSESIEMIKRCHNSVLKQQDNIVHFLIADGFPHQEINTWECQHMTIPNTADYGDTPRGVGAAIASALDFDAICFLDADNWYDDEHISNIVWTYENYGNSPVITVARTLYIAPQQRLGTCTHSNGKDFVDTNCYFFRKEVFSLLRLWLFKPKAQSLYGDRILWDMLVKTDIMRTHITTPSVNYTTDYAAHYAQFDKPTPPHARVYCTEKKHFIRFDEYLKQVEVKKIQ</sequence>
<dbReference type="STRING" id="1219383.SAMN05421733_102272"/>